<dbReference type="PRINTS" id="PR00344">
    <property type="entry name" value="BCTRLSENSOR"/>
</dbReference>
<evidence type="ECO:0000259" key="8">
    <source>
        <dbReference type="PROSITE" id="PS50112"/>
    </source>
</evidence>
<dbReference type="Proteomes" id="UP000006565">
    <property type="component" value="Chromosome"/>
</dbReference>
<sequence length="732" mass="82637" precursor="true">MLPEKNTLKINKRDGIFFLSLLLFTIFVSLSNFYSFLLFHTVAELFSVVIASAIFIIAWNSRNYIDNKYLLIIGIAFLFIGIIDFVHTMSYSGLNLISGLNQNIQVQLWIAARYLEAVTFILAPLLMFKKTGVYRQFILYAIVTAAILYSVFISGTFPVCYISGSGVTQFEIYSEFLISAMLVLALWLLYVRRESFDRKVFLFIGASLFFSLFSEFSFTFYISTYWFSNIFGLICKIISFGLIYYAIVETGIRRPYSVIFRNLKKRENELKIERDRFDQYLDIAEAIFLVLDREGKVMLINRKGCEVLGYEKEEIRGFDWFEKFMPEGDGDAMRSLFTQDIEGGMSHVKIEGHILTKSGELKTILWQNSLIRDEKDEVTASVSSGEDITEKKSIERDLRLKNVAIETLINGIVILDMNANITYANFSFAHMYGYSSPAEITGMSSSVFFRNSIDLKSVIDTIIKEGGYVGEIKSKKKSGEDIIVQISAYFLKPEDSTESCIYVSLVDVTERERIKEALASANMKLNILSGITRHDILNEVTVAIGYLDMMNDASPEEKDDFIKKTYIAVEGIRRQAEFTRDYQDMGLSSPLWQNPGKVVKEYLASNGEYGGIDVKIDAENVEIFADPMLPKVFGNIMSNSLVHGEKVSKITISSSKDDSENLIVTIEDNGVGISAEKKKSLFKPGIGRNHGFGLYLVKEILSITGIGISEAGKEGEGAKFVITVPPDDWRGT</sequence>
<keyword evidence="6" id="KW-0472">Membrane</keyword>
<dbReference type="SUPFAM" id="SSF55874">
    <property type="entry name" value="ATPase domain of HSP90 chaperone/DNA topoisomerase II/histidine kinase"/>
    <property type="match status" value="1"/>
</dbReference>
<dbReference type="HOGENOM" id="CLU_000445_114_64_2"/>
<evidence type="ECO:0000256" key="2">
    <source>
        <dbReference type="ARBA" id="ARBA00012438"/>
    </source>
</evidence>
<keyword evidence="6" id="KW-0812">Transmembrane</keyword>
<evidence type="ECO:0000259" key="9">
    <source>
        <dbReference type="PROSITE" id="PS50113"/>
    </source>
</evidence>
<feature type="transmembrane region" description="Helical" evidence="6">
    <location>
        <begin position="37"/>
        <end position="57"/>
    </location>
</feature>
<dbReference type="InterPro" id="IPR035965">
    <property type="entry name" value="PAS-like_dom_sf"/>
</dbReference>
<dbReference type="STRING" id="679926.Mpet_0033"/>
<dbReference type="InterPro" id="IPR036890">
    <property type="entry name" value="HATPase_C_sf"/>
</dbReference>
<evidence type="ECO:0000256" key="3">
    <source>
        <dbReference type="ARBA" id="ARBA00022553"/>
    </source>
</evidence>
<dbReference type="Pfam" id="PF02518">
    <property type="entry name" value="HATPase_c"/>
    <property type="match status" value="1"/>
</dbReference>
<dbReference type="Pfam" id="PF17159">
    <property type="entry name" value="MASE3"/>
    <property type="match status" value="1"/>
</dbReference>
<dbReference type="EMBL" id="CP002117">
    <property type="protein sequence ID" value="ADN34814.1"/>
    <property type="molecule type" value="Genomic_DNA"/>
</dbReference>
<evidence type="ECO:0000313" key="11">
    <source>
        <dbReference type="Proteomes" id="UP000006565"/>
    </source>
</evidence>
<dbReference type="PROSITE" id="PS50109">
    <property type="entry name" value="HIS_KIN"/>
    <property type="match status" value="1"/>
</dbReference>
<dbReference type="PROSITE" id="PS50113">
    <property type="entry name" value="PAC"/>
    <property type="match status" value="1"/>
</dbReference>
<keyword evidence="5 10" id="KW-0418">Kinase</keyword>
<keyword evidence="6" id="KW-1133">Transmembrane helix</keyword>
<dbReference type="NCBIfam" id="TIGR00229">
    <property type="entry name" value="sensory_box"/>
    <property type="match status" value="2"/>
</dbReference>
<evidence type="ECO:0000256" key="4">
    <source>
        <dbReference type="ARBA" id="ARBA00022679"/>
    </source>
</evidence>
<feature type="domain" description="Histidine kinase" evidence="7">
    <location>
        <begin position="629"/>
        <end position="728"/>
    </location>
</feature>
<evidence type="ECO:0000256" key="5">
    <source>
        <dbReference type="ARBA" id="ARBA00022777"/>
    </source>
</evidence>
<dbReference type="Pfam" id="PF13426">
    <property type="entry name" value="PAS_9"/>
    <property type="match status" value="1"/>
</dbReference>
<dbReference type="CDD" id="cd00130">
    <property type="entry name" value="PAS"/>
    <property type="match status" value="2"/>
</dbReference>
<dbReference type="Gene3D" id="3.30.565.10">
    <property type="entry name" value="Histidine kinase-like ATPase, C-terminal domain"/>
    <property type="match status" value="1"/>
</dbReference>
<feature type="transmembrane region" description="Helical" evidence="6">
    <location>
        <begin position="15"/>
        <end position="31"/>
    </location>
</feature>
<keyword evidence="3" id="KW-0597">Phosphoprotein</keyword>
<dbReference type="InterPro" id="IPR000700">
    <property type="entry name" value="PAS-assoc_C"/>
</dbReference>
<dbReference type="PANTHER" id="PTHR43304:SF1">
    <property type="entry name" value="PAC DOMAIN-CONTAINING PROTEIN"/>
    <property type="match status" value="1"/>
</dbReference>
<dbReference type="InterPro" id="IPR052162">
    <property type="entry name" value="Sensor_kinase/Photoreceptor"/>
</dbReference>
<dbReference type="SMART" id="SM00091">
    <property type="entry name" value="PAS"/>
    <property type="match status" value="2"/>
</dbReference>
<evidence type="ECO:0000256" key="1">
    <source>
        <dbReference type="ARBA" id="ARBA00000085"/>
    </source>
</evidence>
<dbReference type="EC" id="2.7.13.3" evidence="2"/>
<evidence type="ECO:0000256" key="6">
    <source>
        <dbReference type="SAM" id="Phobius"/>
    </source>
</evidence>
<proteinExistence type="predicted"/>
<dbReference type="Gene3D" id="3.30.450.20">
    <property type="entry name" value="PAS domain"/>
    <property type="match status" value="2"/>
</dbReference>
<dbReference type="AlphaFoldDB" id="E1RDD0"/>
<dbReference type="KEGG" id="mpi:Mpet_0033"/>
<dbReference type="Pfam" id="PF08448">
    <property type="entry name" value="PAS_4"/>
    <property type="match status" value="1"/>
</dbReference>
<feature type="transmembrane region" description="Helical" evidence="6">
    <location>
        <begin position="69"/>
        <end position="86"/>
    </location>
</feature>
<organism evidence="10 11">
    <name type="scientific">Methanolacinia petrolearia (strain DSM 11571 / OCM 486 / SEBR 4847)</name>
    <name type="common">Methanoplanus petrolearius</name>
    <dbReference type="NCBI Taxonomy" id="679926"/>
    <lineage>
        <taxon>Archaea</taxon>
        <taxon>Methanobacteriati</taxon>
        <taxon>Methanobacteriota</taxon>
        <taxon>Stenosarchaea group</taxon>
        <taxon>Methanomicrobia</taxon>
        <taxon>Methanomicrobiales</taxon>
        <taxon>Methanomicrobiaceae</taxon>
        <taxon>Methanolacinia</taxon>
    </lineage>
</organism>
<keyword evidence="4" id="KW-0808">Transferase</keyword>
<feature type="domain" description="PAS" evidence="8">
    <location>
        <begin position="273"/>
        <end position="344"/>
    </location>
</feature>
<reference evidence="10 11" key="1">
    <citation type="journal article" date="2010" name="Stand. Genomic Sci.">
        <title>Complete genome sequence of Methanoplanus petrolearius type strain (SEBR 4847).</title>
        <authorList>
            <person name="Brambilla E."/>
            <person name="Djao O.D."/>
            <person name="Daligault H."/>
            <person name="Lapidus A."/>
            <person name="Lucas S."/>
            <person name="Hammon N."/>
            <person name="Nolan M."/>
            <person name="Tice H."/>
            <person name="Cheng J.F."/>
            <person name="Han C."/>
            <person name="Tapia R."/>
            <person name="Goodwin L."/>
            <person name="Pitluck S."/>
            <person name="Liolios K."/>
            <person name="Ivanova N."/>
            <person name="Mavromatis K."/>
            <person name="Mikhailova N."/>
            <person name="Pati A."/>
            <person name="Chen A."/>
            <person name="Palaniappan K."/>
            <person name="Land M."/>
            <person name="Hauser L."/>
            <person name="Chang Y.J."/>
            <person name="Jeffries C.D."/>
            <person name="Rohde M."/>
            <person name="Spring S."/>
            <person name="Sikorski J."/>
            <person name="Goker M."/>
            <person name="Woyke T."/>
            <person name="Bristow J."/>
            <person name="Eisen J.A."/>
            <person name="Markowitz V."/>
            <person name="Hugenholtz P."/>
            <person name="Kyrpides N.C."/>
            <person name="Klenk H.P."/>
        </authorList>
    </citation>
    <scope>NUCLEOTIDE SEQUENCE [LARGE SCALE GENOMIC DNA]</scope>
    <source>
        <strain evidence="11">DSM 11571 / OCM 486 / SEBR 4847</strain>
    </source>
</reference>
<feature type="transmembrane region" description="Helical" evidence="6">
    <location>
        <begin position="138"/>
        <end position="164"/>
    </location>
</feature>
<evidence type="ECO:0000313" key="10">
    <source>
        <dbReference type="EMBL" id="ADN34814.1"/>
    </source>
</evidence>
<evidence type="ECO:0000259" key="7">
    <source>
        <dbReference type="PROSITE" id="PS50109"/>
    </source>
</evidence>
<dbReference type="eggNOG" id="arCOG06712">
    <property type="taxonomic scope" value="Archaea"/>
</dbReference>
<feature type="transmembrane region" description="Helical" evidence="6">
    <location>
        <begin position="170"/>
        <end position="191"/>
    </location>
</feature>
<dbReference type="PROSITE" id="PS50112">
    <property type="entry name" value="PAS"/>
    <property type="match status" value="2"/>
</dbReference>
<dbReference type="InterPro" id="IPR000014">
    <property type="entry name" value="PAS"/>
</dbReference>
<dbReference type="SUPFAM" id="SSF55785">
    <property type="entry name" value="PYP-like sensor domain (PAS domain)"/>
    <property type="match status" value="2"/>
</dbReference>
<dbReference type="eggNOG" id="arCOG06193">
    <property type="taxonomic scope" value="Archaea"/>
</dbReference>
<dbReference type="InterPro" id="IPR033425">
    <property type="entry name" value="MASE3"/>
</dbReference>
<accession>E1RDD0</accession>
<dbReference type="GO" id="GO:0004673">
    <property type="term" value="F:protein histidine kinase activity"/>
    <property type="evidence" value="ECO:0007669"/>
    <property type="project" value="UniProtKB-EC"/>
</dbReference>
<dbReference type="InterPro" id="IPR004358">
    <property type="entry name" value="Sig_transdc_His_kin-like_C"/>
</dbReference>
<feature type="transmembrane region" description="Helical" evidence="6">
    <location>
        <begin position="226"/>
        <end position="247"/>
    </location>
</feature>
<dbReference type="InterPro" id="IPR013656">
    <property type="entry name" value="PAS_4"/>
</dbReference>
<protein>
    <recommendedName>
        <fullName evidence="2">histidine kinase</fullName>
        <ecNumber evidence="2">2.7.13.3</ecNumber>
    </recommendedName>
</protein>
<keyword evidence="11" id="KW-1185">Reference proteome</keyword>
<comment type="catalytic activity">
    <reaction evidence="1">
        <text>ATP + protein L-histidine = ADP + protein N-phospho-L-histidine.</text>
        <dbReference type="EC" id="2.7.13.3"/>
    </reaction>
</comment>
<feature type="domain" description="PAS" evidence="8">
    <location>
        <begin position="404"/>
        <end position="435"/>
    </location>
</feature>
<dbReference type="InterPro" id="IPR001610">
    <property type="entry name" value="PAC"/>
</dbReference>
<name>E1RDD0_METP4</name>
<dbReference type="SMART" id="SM00086">
    <property type="entry name" value="PAC"/>
    <property type="match status" value="1"/>
</dbReference>
<dbReference type="SMART" id="SM00387">
    <property type="entry name" value="HATPase_c"/>
    <property type="match status" value="1"/>
</dbReference>
<dbReference type="PANTHER" id="PTHR43304">
    <property type="entry name" value="PHYTOCHROME-LIKE PROTEIN CPH1"/>
    <property type="match status" value="1"/>
</dbReference>
<dbReference type="InterPro" id="IPR003594">
    <property type="entry name" value="HATPase_dom"/>
</dbReference>
<gene>
    <name evidence="10" type="ordered locus">Mpet_0033</name>
</gene>
<feature type="transmembrane region" description="Helical" evidence="6">
    <location>
        <begin position="106"/>
        <end position="126"/>
    </location>
</feature>
<dbReference type="InterPro" id="IPR005467">
    <property type="entry name" value="His_kinase_dom"/>
</dbReference>
<feature type="domain" description="PAC" evidence="9">
    <location>
        <begin position="348"/>
        <end position="400"/>
    </location>
</feature>
<feature type="transmembrane region" description="Helical" evidence="6">
    <location>
        <begin position="200"/>
        <end position="220"/>
    </location>
</feature>